<dbReference type="EMBL" id="LBFI01000053">
    <property type="protein sequence ID" value="KKM44763.1"/>
    <property type="molecule type" value="Genomic_DNA"/>
</dbReference>
<dbReference type="Pfam" id="PF01728">
    <property type="entry name" value="FtsJ"/>
    <property type="match status" value="1"/>
</dbReference>
<dbReference type="SUPFAM" id="SSF55174">
    <property type="entry name" value="Alpha-L RNA-binding motif"/>
    <property type="match status" value="1"/>
</dbReference>
<sequence length="265" mass="28129">MTRLDVSLVERGIARSRTHAGRLITDGLVTVAGTPAFKPSLRVRPDQDVSVARLDDYVSRAAYKLIAALESFPTIRVAKAHALDVGASTGGFSQVLLERGVASVIALDVGHSQLAPRLRADERVRVVEGFNAREMTPQRLASASGSSCTPDLVVCDVSFISVTLVLPAVAASVAPGADFVVLVKPQFEVGRDDIRDGIVRDPALRRQALSAVLGSAWHSGLGVVGLAESPLPGSAGNSEYLVHLHRDLGTIPTQWRDTVTVLTTR</sequence>
<feature type="domain" description="RNA-binding S4" evidence="4">
    <location>
        <begin position="2"/>
        <end position="66"/>
    </location>
</feature>
<evidence type="ECO:0000259" key="4">
    <source>
        <dbReference type="SMART" id="SM00363"/>
    </source>
</evidence>
<dbReference type="SUPFAM" id="SSF53335">
    <property type="entry name" value="S-adenosyl-L-methionine-dependent methyltransferases"/>
    <property type="match status" value="1"/>
</dbReference>
<evidence type="ECO:0000256" key="2">
    <source>
        <dbReference type="ARBA" id="ARBA00029460"/>
    </source>
</evidence>
<dbReference type="Proteomes" id="UP000237966">
    <property type="component" value="Unassembled WGS sequence"/>
</dbReference>
<dbReference type="InterPro" id="IPR002942">
    <property type="entry name" value="S4_RNA-bd"/>
</dbReference>
<dbReference type="KEGG" id="rtx:TI83_04665"/>
<dbReference type="STRING" id="145458.APU90_01810"/>
<protein>
    <submittedName>
        <fullName evidence="5">Hemolysin</fullName>
    </submittedName>
    <submittedName>
        <fullName evidence="6">TlyA family rRNA (Cytidine-2'-O)-methyltransferase</fullName>
    </submittedName>
</protein>
<dbReference type="GO" id="GO:0003723">
    <property type="term" value="F:RNA binding"/>
    <property type="evidence" value="ECO:0007669"/>
    <property type="project" value="UniProtKB-KW"/>
</dbReference>
<name>A0A0C5B9C4_9MICO</name>
<dbReference type="eggNOG" id="COG1189">
    <property type="taxonomic scope" value="Bacteria"/>
</dbReference>
<dbReference type="PATRIC" id="fig|145458.7.peg.1073"/>
<dbReference type="InterPro" id="IPR029063">
    <property type="entry name" value="SAM-dependent_MTases_sf"/>
</dbReference>
<accession>A0A0C5B9C4</accession>
<dbReference type="GO" id="GO:0008168">
    <property type="term" value="F:methyltransferase activity"/>
    <property type="evidence" value="ECO:0007669"/>
    <property type="project" value="UniProtKB-KW"/>
</dbReference>
<dbReference type="GeneID" id="93667435"/>
<evidence type="ECO:0000256" key="1">
    <source>
        <dbReference type="ARBA" id="ARBA00022884"/>
    </source>
</evidence>
<dbReference type="Pfam" id="PF01479">
    <property type="entry name" value="S4"/>
    <property type="match status" value="1"/>
</dbReference>
<dbReference type="Gene3D" id="3.10.290.10">
    <property type="entry name" value="RNA-binding S4 domain"/>
    <property type="match status" value="1"/>
</dbReference>
<dbReference type="CDD" id="cd02440">
    <property type="entry name" value="AdoMet_MTases"/>
    <property type="match status" value="1"/>
</dbReference>
<evidence type="ECO:0000313" key="5">
    <source>
        <dbReference type="EMBL" id="KKM44763.1"/>
    </source>
</evidence>
<dbReference type="Proteomes" id="UP000052979">
    <property type="component" value="Unassembled WGS sequence"/>
</dbReference>
<evidence type="ECO:0000256" key="3">
    <source>
        <dbReference type="PROSITE-ProRule" id="PRU00182"/>
    </source>
</evidence>
<comment type="caution">
    <text evidence="5">The sequence shown here is derived from an EMBL/GenBank/DDBJ whole genome shotgun (WGS) entry which is preliminary data.</text>
</comment>
<dbReference type="NCBIfam" id="TIGR00478">
    <property type="entry name" value="tly"/>
    <property type="match status" value="1"/>
</dbReference>
<evidence type="ECO:0000313" key="6">
    <source>
        <dbReference type="EMBL" id="PPI15066.1"/>
    </source>
</evidence>
<gene>
    <name evidence="6" type="ORF">C5C51_04430</name>
    <name evidence="5" type="ORF">VT73_09775</name>
</gene>
<proteinExistence type="inferred from homology"/>
<keyword evidence="1 3" id="KW-0694">RNA-binding</keyword>
<dbReference type="CDD" id="cd00165">
    <property type="entry name" value="S4"/>
    <property type="match status" value="1"/>
</dbReference>
<dbReference type="PANTHER" id="PTHR32319:SF0">
    <property type="entry name" value="BACTERIAL HEMOLYSIN-LIKE PROTEIN"/>
    <property type="match status" value="1"/>
</dbReference>
<keyword evidence="7" id="KW-1185">Reference proteome</keyword>
<reference evidence="6 8" key="2">
    <citation type="submission" date="2018-02" db="EMBL/GenBank/DDBJ databases">
        <title>Bacteriophage NCPPB3778 and a type I-E CRISPR drive the evolution of the US Biological Select Agent, Rathayibacter toxicus.</title>
        <authorList>
            <person name="Davis E.W.II."/>
            <person name="Tabima J.F."/>
            <person name="Weisberg A.J."/>
            <person name="Lopes L.D."/>
            <person name="Wiseman M.S."/>
            <person name="Wiseman M.S."/>
            <person name="Pupko T."/>
            <person name="Belcher M.S."/>
            <person name="Sechler A.J."/>
            <person name="Tancos M.A."/>
            <person name="Schroeder B.K."/>
            <person name="Murray T.D."/>
            <person name="Luster D.G."/>
            <person name="Schneider W.L."/>
            <person name="Rogers E."/>
            <person name="Andreote F.D."/>
            <person name="Grunwald N.J."/>
            <person name="Putnam M.L."/>
            <person name="Chang J.H."/>
        </authorList>
    </citation>
    <scope>NUCLEOTIDE SEQUENCE [LARGE SCALE GENOMIC DNA]</scope>
    <source>
        <strain evidence="6 8">FH99</strain>
    </source>
</reference>
<organism evidence="5 7">
    <name type="scientific">Rathayibacter toxicus</name>
    <dbReference type="NCBI Taxonomy" id="145458"/>
    <lineage>
        <taxon>Bacteria</taxon>
        <taxon>Bacillati</taxon>
        <taxon>Actinomycetota</taxon>
        <taxon>Actinomycetes</taxon>
        <taxon>Micrococcales</taxon>
        <taxon>Microbacteriaceae</taxon>
        <taxon>Rathayibacter</taxon>
    </lineage>
</organism>
<dbReference type="PIRSF" id="PIRSF005578">
    <property type="entry name" value="TlyA"/>
    <property type="match status" value="1"/>
</dbReference>
<evidence type="ECO:0000313" key="8">
    <source>
        <dbReference type="Proteomes" id="UP000237966"/>
    </source>
</evidence>
<dbReference type="EMBL" id="PSWU01000007">
    <property type="protein sequence ID" value="PPI15066.1"/>
    <property type="molecule type" value="Genomic_DNA"/>
</dbReference>
<dbReference type="SMART" id="SM00363">
    <property type="entry name" value="S4"/>
    <property type="match status" value="1"/>
</dbReference>
<reference evidence="5 7" key="1">
    <citation type="submission" date="2015-04" db="EMBL/GenBank/DDBJ databases">
        <title>Draft genome sequence of Rathayibacter toxicus strain FH-142 (AKA 70134 or CS 32), a Western Australian isolate.</title>
        <authorList>
            <consortium name="Consortium for Microbial Forensics and Genomics (microFORGE)"/>
            <person name="Knight B.M."/>
            <person name="Roberts D.P."/>
            <person name="Lin D."/>
            <person name="Hari K."/>
            <person name="Fletcher J."/>
            <person name="Melcher U."/>
            <person name="Blagden T."/>
            <person name="Luster D.G."/>
            <person name="Sechler A.J."/>
            <person name="Schneider W.L."/>
            <person name="Winegar R.A."/>
        </authorList>
    </citation>
    <scope>NUCLEOTIDE SEQUENCE [LARGE SCALE GENOMIC DNA]</scope>
    <source>
        <strain evidence="5 7">FH142</strain>
    </source>
</reference>
<dbReference type="AlphaFoldDB" id="A0A0C5B9C4"/>
<evidence type="ECO:0000313" key="7">
    <source>
        <dbReference type="Proteomes" id="UP000052979"/>
    </source>
</evidence>
<dbReference type="InterPro" id="IPR036986">
    <property type="entry name" value="S4_RNA-bd_sf"/>
</dbReference>
<dbReference type="InterPro" id="IPR004538">
    <property type="entry name" value="Hemolysin_A/TlyA"/>
</dbReference>
<keyword evidence="6" id="KW-0808">Transferase</keyword>
<dbReference type="RefSeq" id="WP_027692021.1">
    <property type="nucleotide sequence ID" value="NZ_CP010848.1"/>
</dbReference>
<dbReference type="PROSITE" id="PS50889">
    <property type="entry name" value="S4"/>
    <property type="match status" value="1"/>
</dbReference>
<dbReference type="OrthoDB" id="9784736at2"/>
<dbReference type="Gene3D" id="3.40.50.150">
    <property type="entry name" value="Vaccinia Virus protein VP39"/>
    <property type="match status" value="1"/>
</dbReference>
<dbReference type="GO" id="GO:0032259">
    <property type="term" value="P:methylation"/>
    <property type="evidence" value="ECO:0007669"/>
    <property type="project" value="UniProtKB-KW"/>
</dbReference>
<dbReference type="InterPro" id="IPR047048">
    <property type="entry name" value="TlyA"/>
</dbReference>
<dbReference type="InterPro" id="IPR002877">
    <property type="entry name" value="RNA_MeTrfase_FtsJ_dom"/>
</dbReference>
<keyword evidence="6" id="KW-0489">Methyltransferase</keyword>
<comment type="similarity">
    <text evidence="2">Belongs to the TlyA family.</text>
</comment>
<dbReference type="PANTHER" id="PTHR32319">
    <property type="entry name" value="BACTERIAL HEMOLYSIN-LIKE PROTEIN"/>
    <property type="match status" value="1"/>
</dbReference>
<dbReference type="KEGG" id="rtc:APU90_01810"/>